<organism evidence="1 2">
    <name type="scientific">Phakopsora pachyrhizi</name>
    <name type="common">Asian soybean rust disease fungus</name>
    <dbReference type="NCBI Taxonomy" id="170000"/>
    <lineage>
        <taxon>Eukaryota</taxon>
        <taxon>Fungi</taxon>
        <taxon>Dikarya</taxon>
        <taxon>Basidiomycota</taxon>
        <taxon>Pucciniomycotina</taxon>
        <taxon>Pucciniomycetes</taxon>
        <taxon>Pucciniales</taxon>
        <taxon>Phakopsoraceae</taxon>
        <taxon>Phakopsora</taxon>
    </lineage>
</organism>
<protein>
    <submittedName>
        <fullName evidence="1">Uncharacterized protein</fullName>
    </submittedName>
</protein>
<evidence type="ECO:0000313" key="2">
    <source>
        <dbReference type="Proteomes" id="UP001153365"/>
    </source>
</evidence>
<name>A0AAV0AUW8_PHAPC</name>
<comment type="caution">
    <text evidence="1">The sequence shown here is derived from an EMBL/GenBank/DDBJ whole genome shotgun (WGS) entry which is preliminary data.</text>
</comment>
<evidence type="ECO:0000313" key="1">
    <source>
        <dbReference type="EMBL" id="CAH7672625.1"/>
    </source>
</evidence>
<keyword evidence="2" id="KW-1185">Reference proteome</keyword>
<dbReference type="AlphaFoldDB" id="A0AAV0AUW8"/>
<reference evidence="1" key="1">
    <citation type="submission" date="2022-06" db="EMBL/GenBank/DDBJ databases">
        <authorList>
            <consortium name="SYNGENTA / RWTH Aachen University"/>
        </authorList>
    </citation>
    <scope>NUCLEOTIDE SEQUENCE</scope>
</reference>
<sequence length="242" mass="27776">MKNDFFQKKSSKELSLKKRTRFINSPLKIISKSSPDLDKPFLYENDLSSGILTPNSLSAWSASEAQDQIQEEVIDWKPTTSWWAEGSGSKFIECIEPKLSYRESQQKLDPHRTGISETFHSKFISEKNPSPVIASSKIDLTLDKIYLRQELSQHKIEWEAMLSIQQADTHDQNESEEFYYESSSETVSVDCISEIGDFSNNTQQTEEGFLEADKKGSECWSLRDESRIYFKQLSLSASDKDL</sequence>
<proteinExistence type="predicted"/>
<dbReference type="Proteomes" id="UP001153365">
    <property type="component" value="Unassembled WGS sequence"/>
</dbReference>
<dbReference type="EMBL" id="CALTRL010001465">
    <property type="protein sequence ID" value="CAH7672625.1"/>
    <property type="molecule type" value="Genomic_DNA"/>
</dbReference>
<gene>
    <name evidence="1" type="ORF">PPACK8108_LOCUS7439</name>
</gene>
<accession>A0AAV0AUW8</accession>